<keyword evidence="2" id="KW-1134">Transmembrane beta strand</keyword>
<dbReference type="InterPro" id="IPR039910">
    <property type="entry name" value="D15-like"/>
</dbReference>
<keyword evidence="8" id="KW-1185">Reference proteome</keyword>
<keyword evidence="3" id="KW-0472">Membrane</keyword>
<evidence type="ECO:0000256" key="3">
    <source>
        <dbReference type="ARBA" id="ARBA00023136"/>
    </source>
</evidence>
<dbReference type="InterPro" id="IPR000184">
    <property type="entry name" value="Bac_surfAg_D15"/>
</dbReference>
<protein>
    <submittedName>
        <fullName evidence="7">BamA/TamA family outer membrane protein</fullName>
    </submittedName>
</protein>
<organism evidence="7 8">
    <name type="scientific">Novosphingobium anseongense</name>
    <dbReference type="NCBI Taxonomy" id="3133436"/>
    <lineage>
        <taxon>Bacteria</taxon>
        <taxon>Pseudomonadati</taxon>
        <taxon>Pseudomonadota</taxon>
        <taxon>Alphaproteobacteria</taxon>
        <taxon>Sphingomonadales</taxon>
        <taxon>Sphingomonadaceae</taxon>
        <taxon>Novosphingobium</taxon>
    </lineage>
</organism>
<dbReference type="Gene3D" id="3.10.20.310">
    <property type="entry name" value="membrane protein fhac"/>
    <property type="match status" value="1"/>
</dbReference>
<dbReference type="RefSeq" id="WP_339585091.1">
    <property type="nucleotide sequence ID" value="NZ_JBBHJZ010000001.1"/>
</dbReference>
<sequence length="784" mass="83512">MQQRVSDRFAFLRRSTARFDACAGVVAAALALTALPAWAQDAASAPAETTLEAGKLPVPAAPPEANLPAVDPVISDDAFNKAIPSLDVDDDPELGRPLESIEAFERAMAAKQAGAKPSEGQAPPAGNPALADGTATEQIGDAPVTDAELSKPLPPLDQFQVEPVQFAEAEEDDSAAAVVYRVEVNGLDKADAETETDLRDLFDALSALGDGKGKAANAAMVTARLTEDEVLLERILASEGWFGARVRTRLSRGGTNENDREDEDGGEPATQGASARAAAPGLTAVLDVTPGKRYALGTITIQAAPTMPAGLVEKNFALKVGEPIVAQRVQGAEAQIAVALPQEGYPFAEVGERDVLLDRETGQGDYTLPVTIGPRARFGDIATTGDLAFDAKHVGVLTRFKRGELYDSRKVDDLRQAMVATGLFSSVAIEPQRTGEKVEGQPPGDDAEYVTMMVTQDAGPPRTIAGTAGYGTGQGFRAEASWTHRNMFRPEGALIARGVLGTQEQGAGVTFRRSNAGQRDRTFELTAEALRSDYDAYNAYTGRLATRIYRDSTPIWQKKITYAVGAEVLATGEEVYDFAVGDRRRRTFFIGALSGQLGLDTSDDLLNPTKGFRLTTLIQPEGSLQGGFTPYLRARIDASGYYPVSDDFVLAARVRFGTIQGAARDDIAPSRRFYAGGGGSVRGYGFQMLGPLDPNGDPIGGRSVNEAAAEVRYRFGNFGVVGFVDVGQAYESTMPKLSDLRYGVGIGGRFYTNFGPMRLDIATPINRRPGEARVSVYVSIGQAF</sequence>
<feature type="region of interest" description="Disordered" evidence="4">
    <location>
        <begin position="252"/>
        <end position="277"/>
    </location>
</feature>
<gene>
    <name evidence="7" type="ORF">WG901_00615</name>
</gene>
<feature type="region of interest" description="Disordered" evidence="4">
    <location>
        <begin position="109"/>
        <end position="133"/>
    </location>
</feature>
<name>A0ABU8RQ19_9SPHN</name>
<evidence type="ECO:0000256" key="4">
    <source>
        <dbReference type="SAM" id="MobiDB-lite"/>
    </source>
</evidence>
<dbReference type="PANTHER" id="PTHR12815:SF42">
    <property type="entry name" value="BACTERIAL SURFACE ANTIGEN (D15) DOMAIN-CONTAINING PROTEIN"/>
    <property type="match status" value="1"/>
</dbReference>
<evidence type="ECO:0000259" key="6">
    <source>
        <dbReference type="Pfam" id="PF01103"/>
    </source>
</evidence>
<feature type="chain" id="PRO_5045176929" evidence="5">
    <location>
        <begin position="40"/>
        <end position="784"/>
    </location>
</feature>
<reference evidence="7 8" key="1">
    <citation type="submission" date="2024-03" db="EMBL/GenBank/DDBJ databases">
        <authorList>
            <person name="Jo J.-H."/>
        </authorList>
    </citation>
    <scope>NUCLEOTIDE SEQUENCE [LARGE SCALE GENOMIC DNA]</scope>
    <source>
        <strain evidence="7 8">PS1R-30</strain>
    </source>
</reference>
<evidence type="ECO:0000256" key="5">
    <source>
        <dbReference type="SAM" id="SignalP"/>
    </source>
</evidence>
<feature type="domain" description="Bacterial surface antigen (D15)" evidence="6">
    <location>
        <begin position="471"/>
        <end position="784"/>
    </location>
</feature>
<comment type="subcellular location">
    <subcellularLocation>
        <location evidence="1">Membrane</location>
    </subcellularLocation>
</comment>
<dbReference type="EMBL" id="JBBHJZ010000001">
    <property type="protein sequence ID" value="MEJ5975122.1"/>
    <property type="molecule type" value="Genomic_DNA"/>
</dbReference>
<feature type="signal peptide" evidence="5">
    <location>
        <begin position="1"/>
        <end position="39"/>
    </location>
</feature>
<proteinExistence type="predicted"/>
<keyword evidence="5" id="KW-0732">Signal</keyword>
<evidence type="ECO:0000256" key="2">
    <source>
        <dbReference type="ARBA" id="ARBA00022452"/>
    </source>
</evidence>
<evidence type="ECO:0000313" key="8">
    <source>
        <dbReference type="Proteomes" id="UP001361239"/>
    </source>
</evidence>
<evidence type="ECO:0000313" key="7">
    <source>
        <dbReference type="EMBL" id="MEJ5975122.1"/>
    </source>
</evidence>
<dbReference type="Gene3D" id="2.40.160.50">
    <property type="entry name" value="membrane protein fhac: a member of the omp85/tpsb transporter family"/>
    <property type="match status" value="1"/>
</dbReference>
<dbReference type="Proteomes" id="UP001361239">
    <property type="component" value="Unassembled WGS sequence"/>
</dbReference>
<keyword evidence="2" id="KW-0812">Transmembrane</keyword>
<comment type="caution">
    <text evidence="7">The sequence shown here is derived from an EMBL/GenBank/DDBJ whole genome shotgun (WGS) entry which is preliminary data.</text>
</comment>
<accession>A0ABU8RQ19</accession>
<dbReference type="PANTHER" id="PTHR12815">
    <property type="entry name" value="SORTING AND ASSEMBLY MACHINERY SAMM50 PROTEIN FAMILY MEMBER"/>
    <property type="match status" value="1"/>
</dbReference>
<dbReference type="Pfam" id="PF01103">
    <property type="entry name" value="Omp85"/>
    <property type="match status" value="1"/>
</dbReference>
<evidence type="ECO:0000256" key="1">
    <source>
        <dbReference type="ARBA" id="ARBA00004370"/>
    </source>
</evidence>